<reference evidence="2" key="2">
    <citation type="journal article" date="2014" name="ISME J.">
        <title>Microbial stratification in low pH oxic and suboxic macroscopic growths along an acid mine drainage.</title>
        <authorList>
            <person name="Mendez-Garcia C."/>
            <person name="Mesa V."/>
            <person name="Sprenger R.R."/>
            <person name="Richter M."/>
            <person name="Diez M.S."/>
            <person name="Solano J."/>
            <person name="Bargiela R."/>
            <person name="Golyshina O.V."/>
            <person name="Manteca A."/>
            <person name="Ramos J.L."/>
            <person name="Gallego J.R."/>
            <person name="Llorente I."/>
            <person name="Martins Dos Santos V.A."/>
            <person name="Jensen O.N."/>
            <person name="Pelaez A.I."/>
            <person name="Sanchez J."/>
            <person name="Ferrer M."/>
        </authorList>
    </citation>
    <scope>NUCLEOTIDE SEQUENCE</scope>
</reference>
<evidence type="ECO:0000259" key="1">
    <source>
        <dbReference type="Pfam" id="PF01642"/>
    </source>
</evidence>
<comment type="caution">
    <text evidence="2">The sequence shown here is derived from an EMBL/GenBank/DDBJ whole genome shotgun (WGS) entry which is preliminary data.</text>
</comment>
<dbReference type="EC" id="5.4.99.2" evidence="2"/>
<gene>
    <name evidence="2" type="ORF">B1A_04444</name>
</gene>
<name>T1CWR6_9ZZZZ</name>
<dbReference type="GO" id="GO:0004494">
    <property type="term" value="F:methylmalonyl-CoA mutase activity"/>
    <property type="evidence" value="ECO:0007669"/>
    <property type="project" value="UniProtKB-EC"/>
</dbReference>
<accession>T1CWR6</accession>
<dbReference type="SUPFAM" id="SSF51703">
    <property type="entry name" value="Cobalamin (vitamin B12)-dependent enzymes"/>
    <property type="match status" value="1"/>
</dbReference>
<dbReference type="PANTHER" id="PTHR48101:SF1">
    <property type="entry name" value="METHYLMALONYL-COA MUTASE, LARGE SUBUNIT"/>
    <property type="match status" value="1"/>
</dbReference>
<protein>
    <submittedName>
        <fullName evidence="2">Methylmalonyl-CoA mutase, alpha and beta chain, catalytic domain protein</fullName>
        <ecNumber evidence="2">5.4.99.2</ecNumber>
    </submittedName>
</protein>
<sequence>EAEDYFRQIESMGGVLVGIENGFFQREIADAAYVFQQEVDRKQRLIVGVNAFVDENEEKIPILRINPALEKEQVERVRAVRAERDDVRVRAALGAVERAASVGTNLMPPILDAVRAYASEGEIVEAMRAVFGSYREAAVF</sequence>
<dbReference type="EMBL" id="AUZX01003227">
    <property type="protein sequence ID" value="EQD74490.1"/>
    <property type="molecule type" value="Genomic_DNA"/>
</dbReference>
<evidence type="ECO:0000313" key="2">
    <source>
        <dbReference type="EMBL" id="EQD74490.1"/>
    </source>
</evidence>
<dbReference type="GO" id="GO:0031419">
    <property type="term" value="F:cobalamin binding"/>
    <property type="evidence" value="ECO:0007669"/>
    <property type="project" value="InterPro"/>
</dbReference>
<dbReference type="InterPro" id="IPR006099">
    <property type="entry name" value="MeMalonylCoA_mutase_a/b_cat"/>
</dbReference>
<dbReference type="PANTHER" id="PTHR48101">
    <property type="entry name" value="METHYLMALONYL-COA MUTASE, MITOCHONDRIAL-RELATED"/>
    <property type="match status" value="1"/>
</dbReference>
<dbReference type="Pfam" id="PF01642">
    <property type="entry name" value="MM_CoA_mutase"/>
    <property type="match status" value="1"/>
</dbReference>
<dbReference type="InterPro" id="IPR016176">
    <property type="entry name" value="Cbl-dep_enz_cat"/>
</dbReference>
<proteinExistence type="predicted"/>
<feature type="domain" description="Methylmalonyl-CoA mutase alpha/beta chain catalytic" evidence="1">
    <location>
        <begin position="1"/>
        <end position="132"/>
    </location>
</feature>
<dbReference type="Gene3D" id="3.20.20.240">
    <property type="entry name" value="Methylmalonyl-CoA mutase"/>
    <property type="match status" value="1"/>
</dbReference>
<reference evidence="2" key="1">
    <citation type="submission" date="2013-08" db="EMBL/GenBank/DDBJ databases">
        <authorList>
            <person name="Mendez C."/>
            <person name="Richter M."/>
            <person name="Ferrer M."/>
            <person name="Sanchez J."/>
        </authorList>
    </citation>
    <scope>NUCLEOTIDE SEQUENCE</scope>
</reference>
<feature type="non-terminal residue" evidence="2">
    <location>
        <position position="1"/>
    </location>
</feature>
<organism evidence="2">
    <name type="scientific">mine drainage metagenome</name>
    <dbReference type="NCBI Taxonomy" id="410659"/>
    <lineage>
        <taxon>unclassified sequences</taxon>
        <taxon>metagenomes</taxon>
        <taxon>ecological metagenomes</taxon>
    </lineage>
</organism>
<dbReference type="AlphaFoldDB" id="T1CWR6"/>
<keyword evidence="2" id="KW-0413">Isomerase</keyword>